<name>A0AAW0G3F1_9APHY</name>
<gene>
    <name evidence="2" type="ORF">QCA50_010869</name>
</gene>
<dbReference type="EMBL" id="JASBNA010000018">
    <property type="protein sequence ID" value="KAK7686057.1"/>
    <property type="molecule type" value="Genomic_DNA"/>
</dbReference>
<evidence type="ECO:0000313" key="3">
    <source>
        <dbReference type="Proteomes" id="UP001385951"/>
    </source>
</evidence>
<evidence type="ECO:0000256" key="1">
    <source>
        <dbReference type="SAM" id="MobiDB-lite"/>
    </source>
</evidence>
<reference evidence="2 3" key="1">
    <citation type="submission" date="2022-09" db="EMBL/GenBank/DDBJ databases">
        <authorList>
            <person name="Palmer J.M."/>
        </authorList>
    </citation>
    <scope>NUCLEOTIDE SEQUENCE [LARGE SCALE GENOMIC DNA]</scope>
    <source>
        <strain evidence="2 3">DSM 7382</strain>
    </source>
</reference>
<dbReference type="Proteomes" id="UP001385951">
    <property type="component" value="Unassembled WGS sequence"/>
</dbReference>
<evidence type="ECO:0000313" key="2">
    <source>
        <dbReference type="EMBL" id="KAK7686057.1"/>
    </source>
</evidence>
<feature type="region of interest" description="Disordered" evidence="1">
    <location>
        <begin position="25"/>
        <end position="54"/>
    </location>
</feature>
<accession>A0AAW0G3F1</accession>
<sequence length="132" mass="14801">MEQHINIAAQADCSLSMPVILASEERELEEDSSHAGMQLDDNEQDNLHGDQDTRMVGDEPAAEEILMVVSSNDCSPLTVNASIMEHVEELHISRDEVVIAEPAQRTEQHHLDNHHRSMAHQLDEMKNALETL</sequence>
<feature type="compositionally biased region" description="Basic and acidic residues" evidence="1">
    <location>
        <begin position="45"/>
        <end position="54"/>
    </location>
</feature>
<protein>
    <submittedName>
        <fullName evidence="2">Uncharacterized protein</fullName>
    </submittedName>
</protein>
<proteinExistence type="predicted"/>
<comment type="caution">
    <text evidence="2">The sequence shown here is derived from an EMBL/GenBank/DDBJ whole genome shotgun (WGS) entry which is preliminary data.</text>
</comment>
<dbReference type="AlphaFoldDB" id="A0AAW0G3F1"/>
<organism evidence="2 3">
    <name type="scientific">Cerrena zonata</name>
    <dbReference type="NCBI Taxonomy" id="2478898"/>
    <lineage>
        <taxon>Eukaryota</taxon>
        <taxon>Fungi</taxon>
        <taxon>Dikarya</taxon>
        <taxon>Basidiomycota</taxon>
        <taxon>Agaricomycotina</taxon>
        <taxon>Agaricomycetes</taxon>
        <taxon>Polyporales</taxon>
        <taxon>Cerrenaceae</taxon>
        <taxon>Cerrena</taxon>
    </lineage>
</organism>
<keyword evidence="3" id="KW-1185">Reference proteome</keyword>